<reference evidence="2" key="2">
    <citation type="submission" date="2023-06" db="EMBL/GenBank/DDBJ databases">
        <authorList>
            <consortium name="Lawrence Berkeley National Laboratory"/>
            <person name="Haridas S."/>
            <person name="Hensen N."/>
            <person name="Bonometti L."/>
            <person name="Westerberg I."/>
            <person name="Brannstrom I.O."/>
            <person name="Guillou S."/>
            <person name="Cros-Aarteil S."/>
            <person name="Calhoun S."/>
            <person name="Kuo A."/>
            <person name="Mondo S."/>
            <person name="Pangilinan J."/>
            <person name="Riley R."/>
            <person name="Labutti K."/>
            <person name="Andreopoulos B."/>
            <person name="Lipzen A."/>
            <person name="Chen C."/>
            <person name="Yanf M."/>
            <person name="Daum C."/>
            <person name="Ng V."/>
            <person name="Clum A."/>
            <person name="Steindorff A."/>
            <person name="Ohm R."/>
            <person name="Martin F."/>
            <person name="Silar P."/>
            <person name="Natvig D."/>
            <person name="Lalanne C."/>
            <person name="Gautier V."/>
            <person name="Ament-Velasquez S.L."/>
            <person name="Kruys A."/>
            <person name="Hutchinson M.I."/>
            <person name="Powell A.J."/>
            <person name="Barry K."/>
            <person name="Miller A.N."/>
            <person name="Grigoriev I.V."/>
            <person name="Debuchy R."/>
            <person name="Gladieux P."/>
            <person name="Thoren M.H."/>
            <person name="Johannesson H."/>
        </authorList>
    </citation>
    <scope>NUCLEOTIDE SEQUENCE</scope>
    <source>
        <strain evidence="2">CBS 118394</strain>
    </source>
</reference>
<dbReference type="AlphaFoldDB" id="A0AAE0LYD6"/>
<dbReference type="Proteomes" id="UP001283341">
    <property type="component" value="Unassembled WGS sequence"/>
</dbReference>
<dbReference type="SUPFAM" id="SSF51735">
    <property type="entry name" value="NAD(P)-binding Rossmann-fold domains"/>
    <property type="match status" value="1"/>
</dbReference>
<gene>
    <name evidence="2" type="ORF">B0H66DRAFT_486476</name>
</gene>
<keyword evidence="3" id="KW-1185">Reference proteome</keyword>
<sequence>MHLILTGATGLIGSGVLDAMIKMKDVTKISILSRRPVPMADAAKDPRINVIIHKDFTKYDQELLDQLKDATGCVWALGISQSAVGKEEYIKITKDYALAAAQAFQTLPVQGPAQSPPSSPSSTKSPKHGPRPFHFVFVSGSGATFRPAFYSPIFARVKGETELALAEMRRQNPLFKVNTVRPAFVDPLDHKEILSYIPKSTPALGFGGGLLIRAVGRGVKSIHSPTEPLGRFLTKMAMGKFDTTFEKEGGKIKFERLEGGFTVVENGALRRMAGLD</sequence>
<proteinExistence type="predicted"/>
<comment type="caution">
    <text evidence="2">The sequence shown here is derived from an EMBL/GenBank/DDBJ whole genome shotgun (WGS) entry which is preliminary data.</text>
</comment>
<name>A0AAE0LYD6_9PEZI</name>
<reference evidence="2" key="1">
    <citation type="journal article" date="2023" name="Mol. Phylogenet. Evol.">
        <title>Genome-scale phylogeny and comparative genomics of the fungal order Sordariales.</title>
        <authorList>
            <person name="Hensen N."/>
            <person name="Bonometti L."/>
            <person name="Westerberg I."/>
            <person name="Brannstrom I.O."/>
            <person name="Guillou S."/>
            <person name="Cros-Aarteil S."/>
            <person name="Calhoun S."/>
            <person name="Haridas S."/>
            <person name="Kuo A."/>
            <person name="Mondo S."/>
            <person name="Pangilinan J."/>
            <person name="Riley R."/>
            <person name="LaButti K."/>
            <person name="Andreopoulos B."/>
            <person name="Lipzen A."/>
            <person name="Chen C."/>
            <person name="Yan M."/>
            <person name="Daum C."/>
            <person name="Ng V."/>
            <person name="Clum A."/>
            <person name="Steindorff A."/>
            <person name="Ohm R.A."/>
            <person name="Martin F."/>
            <person name="Silar P."/>
            <person name="Natvig D.O."/>
            <person name="Lalanne C."/>
            <person name="Gautier V."/>
            <person name="Ament-Velasquez S.L."/>
            <person name="Kruys A."/>
            <person name="Hutchinson M.I."/>
            <person name="Powell A.J."/>
            <person name="Barry K."/>
            <person name="Miller A.N."/>
            <person name="Grigoriev I.V."/>
            <person name="Debuchy R."/>
            <person name="Gladieux P."/>
            <person name="Hiltunen Thoren M."/>
            <person name="Johannesson H."/>
        </authorList>
    </citation>
    <scope>NUCLEOTIDE SEQUENCE</scope>
    <source>
        <strain evidence="2">CBS 118394</strain>
    </source>
</reference>
<protein>
    <submittedName>
        <fullName evidence="2">Nucleoside-diphosphate-sugar epimerase</fullName>
    </submittedName>
</protein>
<evidence type="ECO:0000313" key="3">
    <source>
        <dbReference type="Proteomes" id="UP001283341"/>
    </source>
</evidence>
<feature type="region of interest" description="Disordered" evidence="1">
    <location>
        <begin position="109"/>
        <end position="128"/>
    </location>
</feature>
<evidence type="ECO:0000313" key="2">
    <source>
        <dbReference type="EMBL" id="KAK3312200.1"/>
    </source>
</evidence>
<organism evidence="2 3">
    <name type="scientific">Apodospora peruviana</name>
    <dbReference type="NCBI Taxonomy" id="516989"/>
    <lineage>
        <taxon>Eukaryota</taxon>
        <taxon>Fungi</taxon>
        <taxon>Dikarya</taxon>
        <taxon>Ascomycota</taxon>
        <taxon>Pezizomycotina</taxon>
        <taxon>Sordariomycetes</taxon>
        <taxon>Sordariomycetidae</taxon>
        <taxon>Sordariales</taxon>
        <taxon>Lasiosphaeriaceae</taxon>
        <taxon>Apodospora</taxon>
    </lineage>
</organism>
<evidence type="ECO:0000256" key="1">
    <source>
        <dbReference type="SAM" id="MobiDB-lite"/>
    </source>
</evidence>
<dbReference type="InterPro" id="IPR036291">
    <property type="entry name" value="NAD(P)-bd_dom_sf"/>
</dbReference>
<accession>A0AAE0LYD6</accession>
<dbReference type="PANTHER" id="PTHR14097:SF8">
    <property type="entry name" value="NAD(P)-BINDING DOMAIN-CONTAINING PROTEIN"/>
    <property type="match status" value="1"/>
</dbReference>
<dbReference type="EMBL" id="JAUEDM010000009">
    <property type="protein sequence ID" value="KAK3312200.1"/>
    <property type="molecule type" value="Genomic_DNA"/>
</dbReference>
<dbReference type="PANTHER" id="PTHR14097">
    <property type="entry name" value="OXIDOREDUCTASE HTATIP2"/>
    <property type="match status" value="1"/>
</dbReference>
<dbReference type="Gene3D" id="3.40.50.720">
    <property type="entry name" value="NAD(P)-binding Rossmann-like Domain"/>
    <property type="match status" value="1"/>
</dbReference>